<keyword evidence="5 6" id="KW-0472">Membrane</keyword>
<evidence type="ECO:0000256" key="3">
    <source>
        <dbReference type="ARBA" id="ARBA00022692"/>
    </source>
</evidence>
<dbReference type="Pfam" id="PF07963">
    <property type="entry name" value="N_methyl"/>
    <property type="match status" value="1"/>
</dbReference>
<dbReference type="PANTHER" id="PTHR39583:SF3">
    <property type="entry name" value="PREPILIN PEPTIDASE-DEPENDENT PROTEIN B"/>
    <property type="match status" value="1"/>
</dbReference>
<dbReference type="KEGG" id="pdis:D8B20_13815"/>
<evidence type="ECO:0000256" key="2">
    <source>
        <dbReference type="ARBA" id="ARBA00022481"/>
    </source>
</evidence>
<evidence type="ECO:0000256" key="6">
    <source>
        <dbReference type="SAM" id="Phobius"/>
    </source>
</evidence>
<sequence>MRLTQRGFSLPEMLIAMAIGSVLMISAGRFLPRLLAQNLQLQQRVQLQQELQQIAATLEKALRRAGYCHGTCSGPPLQLAADGQCVLLRWDENSNGRWEGPGHSESDFYGYRLRSGQLEMQRGVDECSSSGWERLTDPAFIVIDRFQLRRQSQQLVLQLTGHAGSQFVTLTRWIESVNL</sequence>
<dbReference type="PROSITE" id="PS00409">
    <property type="entry name" value="PROKAR_NTER_METHYL"/>
    <property type="match status" value="1"/>
</dbReference>
<dbReference type="GO" id="GO:0015628">
    <property type="term" value="P:protein secretion by the type II secretion system"/>
    <property type="evidence" value="ECO:0007669"/>
    <property type="project" value="TreeGrafter"/>
</dbReference>
<dbReference type="RefSeq" id="WP_145889389.1">
    <property type="nucleotide sequence ID" value="NZ_CP032702.1"/>
</dbReference>
<proteinExistence type="predicted"/>
<evidence type="ECO:0000256" key="1">
    <source>
        <dbReference type="ARBA" id="ARBA00004167"/>
    </source>
</evidence>
<organism evidence="7 8">
    <name type="scientific">Candidatus Pantoea soli</name>
    <dbReference type="NCBI Taxonomy" id="3098669"/>
    <lineage>
        <taxon>Bacteria</taxon>
        <taxon>Pseudomonadati</taxon>
        <taxon>Pseudomonadota</taxon>
        <taxon>Gammaproteobacteria</taxon>
        <taxon>Enterobacterales</taxon>
        <taxon>Erwiniaceae</taxon>
        <taxon>Pantoea</taxon>
    </lineage>
</organism>
<reference evidence="7 8" key="1">
    <citation type="submission" date="2018-10" db="EMBL/GenBank/DDBJ databases">
        <title>Genome Sequencing of Pantoea dispersa DSM 32899.</title>
        <authorList>
            <person name="Nawrath M."/>
            <person name="Ottenheim C."/>
            <person name="Wilm A."/>
            <person name="Zimmermann W."/>
            <person name="Wu J.C."/>
        </authorList>
    </citation>
    <scope>NUCLEOTIDE SEQUENCE [LARGE SCALE GENOMIC DNA]</scope>
    <source>
        <strain evidence="7 8">DSM 32899</strain>
    </source>
</reference>
<dbReference type="NCBIfam" id="NF007848">
    <property type="entry name" value="PRK10557.1"/>
    <property type="match status" value="1"/>
</dbReference>
<evidence type="ECO:0000256" key="5">
    <source>
        <dbReference type="ARBA" id="ARBA00023136"/>
    </source>
</evidence>
<keyword evidence="2" id="KW-0488">Methylation</keyword>
<dbReference type="OrthoDB" id="7059546at2"/>
<evidence type="ECO:0000313" key="7">
    <source>
        <dbReference type="EMBL" id="QDY42884.1"/>
    </source>
</evidence>
<evidence type="ECO:0000313" key="8">
    <source>
        <dbReference type="Proteomes" id="UP000319411"/>
    </source>
</evidence>
<accession>A0A518XFB0</accession>
<dbReference type="GO" id="GO:0016020">
    <property type="term" value="C:membrane"/>
    <property type="evidence" value="ECO:0007669"/>
    <property type="project" value="UniProtKB-SubCell"/>
</dbReference>
<keyword evidence="8" id="KW-1185">Reference proteome</keyword>
<keyword evidence="3 6" id="KW-0812">Transmembrane</keyword>
<evidence type="ECO:0000256" key="4">
    <source>
        <dbReference type="ARBA" id="ARBA00022989"/>
    </source>
</evidence>
<dbReference type="NCBIfam" id="TIGR02532">
    <property type="entry name" value="IV_pilin_GFxxxE"/>
    <property type="match status" value="1"/>
</dbReference>
<feature type="transmembrane region" description="Helical" evidence="6">
    <location>
        <begin position="12"/>
        <end position="31"/>
    </location>
</feature>
<dbReference type="PANTHER" id="PTHR39583">
    <property type="entry name" value="TYPE II SECRETION SYSTEM PROTEIN J-RELATED"/>
    <property type="match status" value="1"/>
</dbReference>
<gene>
    <name evidence="7" type="ORF">D8B20_13815</name>
</gene>
<dbReference type="InterPro" id="IPR012902">
    <property type="entry name" value="N_methyl_site"/>
</dbReference>
<protein>
    <submittedName>
        <fullName evidence="7">Prepilin peptidase-dependent protein</fullName>
    </submittedName>
</protein>
<dbReference type="EMBL" id="CP032702">
    <property type="protein sequence ID" value="QDY42884.1"/>
    <property type="molecule type" value="Genomic_DNA"/>
</dbReference>
<keyword evidence="4 6" id="KW-1133">Transmembrane helix</keyword>
<dbReference type="InterPro" id="IPR051621">
    <property type="entry name" value="T2SS_protein_J"/>
</dbReference>
<dbReference type="PIRSF" id="PIRSF004525">
    <property type="entry name" value="Pilin_peptidase-dep_B_prd"/>
    <property type="match status" value="1"/>
</dbReference>
<dbReference type="Proteomes" id="UP000319411">
    <property type="component" value="Chromosome"/>
</dbReference>
<name>A0A518XFB0_9GAMM</name>
<comment type="subcellular location">
    <subcellularLocation>
        <location evidence="1">Membrane</location>
        <topology evidence="1">Single-pass membrane protein</topology>
    </subcellularLocation>
</comment>
<dbReference type="AlphaFoldDB" id="A0A518XFB0"/>
<dbReference type="InterPro" id="IPR016419">
    <property type="entry name" value="Prepilin_Pept-dep_B_prd"/>
</dbReference>